<evidence type="ECO:0000313" key="1">
    <source>
        <dbReference type="EMBL" id="AJS09860.1"/>
    </source>
</evidence>
<dbReference type="EMBL" id="KP763470">
    <property type="protein sequence ID" value="AJS09860.1"/>
    <property type="molecule type" value="Genomic_DNA"/>
</dbReference>
<dbReference type="Pfam" id="PF03614">
    <property type="entry name" value="Flag1_repress"/>
    <property type="match status" value="1"/>
</dbReference>
<geneLocation type="plasmid" evidence="1">
    <name>pSTM_Phi</name>
</geneLocation>
<proteinExistence type="predicted"/>
<sequence length="187" mass="21890">MVQWIYYLQLYKFMSTTDITYGIPAEVWPRDYSSIEFSLQFMRAKEIPVRVTTDDSQTFCLYVNGLLTARNKLDLSPVVGSKEHRVRLPLERVSTIETVTTNEVDKTFTGRLTISNEEESHRPSRRDFFKICRQAHHEQKSIRVYMADGREIDGTTLGVDACQVTIRIGKHRRMIILFDWVERILPI</sequence>
<protein>
    <submittedName>
        <fullName evidence="1">Transcriptional regulator, ArsR family</fullName>
    </submittedName>
</protein>
<accession>A0A0D3RJP4</accession>
<organism evidence="1">
    <name type="scientific">Salmonella typhimurium</name>
    <dbReference type="NCBI Taxonomy" id="90371"/>
    <lineage>
        <taxon>Bacteria</taxon>
        <taxon>Pseudomonadati</taxon>
        <taxon>Pseudomonadota</taxon>
        <taxon>Gammaproteobacteria</taxon>
        <taxon>Enterobacterales</taxon>
        <taxon>Enterobacteriaceae</taxon>
        <taxon>Salmonella</taxon>
    </lineage>
</organism>
<dbReference type="GO" id="GO:0003700">
    <property type="term" value="F:DNA-binding transcription factor activity"/>
    <property type="evidence" value="ECO:0007669"/>
    <property type="project" value="InterPro"/>
</dbReference>
<reference evidence="1" key="1">
    <citation type="journal article" date="2015" name="FEMS Microbiol. Lett.">
        <title>Characterisation of a large novel phage-like plasmid in Salmonella enterica serovar Typhimurium.</title>
        <authorList>
            <person name="Octavia S."/>
            <person name="Sara J."/>
            <person name="Lan R."/>
        </authorList>
    </citation>
    <scope>NUCLEOTIDE SEQUENCE</scope>
    <source>
        <strain evidence="1">L946</strain>
        <plasmid evidence="1">pSTM_Phi</plasmid>
    </source>
</reference>
<dbReference type="AlphaFoldDB" id="A0A0D3RJP4"/>
<dbReference type="InterPro" id="IPR003223">
    <property type="entry name" value="Flag1_repressor"/>
</dbReference>
<keyword evidence="1" id="KW-0614">Plasmid</keyword>
<name>A0A0D3RJP4_SALTM</name>